<sequence length="294" mass="32248">MIDKITEIALKSLLYEVAATPKPGLVDRHSNGAHTDMDFFTFMDSSVSLRTYFEEIKHAIINIYGSTSETRCDAEVVFKTIKPLGIDAEKKMLSCTKGVNTHKGAIYALGLLVASATELELSHGIQNVCGNERISYITERASQYVLPHMDIEFSSGENYRNYGVDQFKKYGLLGARGEAASGFFHARVVGLKALENAISSGLSQNDAMVQSLLSIISSLEDSNVIGRRDRTILAISQVKAAYILELGGMHTKAGVDELNTYCQWCIAENISHGGSADLLVVTLFLYFIKQEGKD</sequence>
<dbReference type="InterPro" id="IPR002736">
    <property type="entry name" value="CitG"/>
</dbReference>
<reference evidence="6 7" key="1">
    <citation type="submission" date="2023-04" db="EMBL/GenBank/DDBJ databases">
        <title>Fusibacter bizertensis strain WBS, isolated from littoral bottom sediments of the Arctic seas - biochemical and genomic analysis.</title>
        <authorList>
            <person name="Brioukhanov A.L."/>
        </authorList>
    </citation>
    <scope>NUCLEOTIDE SEQUENCE [LARGE SCALE GENOMIC DNA]</scope>
    <source>
        <strain evidence="6 7">WBS</strain>
    </source>
</reference>
<keyword evidence="5" id="KW-0067">ATP-binding</keyword>
<organism evidence="6 7">
    <name type="scientific">Fusibacter bizertensis</name>
    <dbReference type="NCBI Taxonomy" id="1488331"/>
    <lineage>
        <taxon>Bacteria</taxon>
        <taxon>Bacillati</taxon>
        <taxon>Bacillota</taxon>
        <taxon>Clostridia</taxon>
        <taxon>Eubacteriales</taxon>
        <taxon>Eubacteriales Family XII. Incertae Sedis</taxon>
        <taxon>Fusibacter</taxon>
    </lineage>
</organism>
<evidence type="ECO:0000313" key="7">
    <source>
        <dbReference type="Proteomes" id="UP001158045"/>
    </source>
</evidence>
<evidence type="ECO:0000256" key="2">
    <source>
        <dbReference type="ARBA" id="ARBA00012074"/>
    </source>
</evidence>
<dbReference type="Gene3D" id="1.10.4200.10">
    <property type="entry name" value="Triphosphoribosyl-dephospho-CoA protein"/>
    <property type="match status" value="1"/>
</dbReference>
<evidence type="ECO:0000256" key="4">
    <source>
        <dbReference type="ARBA" id="ARBA00022741"/>
    </source>
</evidence>
<keyword evidence="6" id="KW-0328">Glycosyltransferase</keyword>
<dbReference type="GO" id="GO:0016757">
    <property type="term" value="F:glycosyltransferase activity"/>
    <property type="evidence" value="ECO:0007669"/>
    <property type="project" value="UniProtKB-KW"/>
</dbReference>
<name>A0ABT6ND13_9FIRM</name>
<gene>
    <name evidence="6" type="ORF">QE109_08910</name>
</gene>
<keyword evidence="4" id="KW-0547">Nucleotide-binding</keyword>
<proteinExistence type="predicted"/>
<dbReference type="RefSeq" id="WP_281094106.1">
    <property type="nucleotide sequence ID" value="NZ_JARYZI010000005.1"/>
</dbReference>
<dbReference type="GO" id="GO:0046917">
    <property type="term" value="F:triphosphoribosyl-dephospho-CoA synthase activity"/>
    <property type="evidence" value="ECO:0007669"/>
    <property type="project" value="UniProtKB-EC"/>
</dbReference>
<dbReference type="Proteomes" id="UP001158045">
    <property type="component" value="Unassembled WGS sequence"/>
</dbReference>
<comment type="caution">
    <text evidence="6">The sequence shown here is derived from an EMBL/GenBank/DDBJ whole genome shotgun (WGS) entry which is preliminary data.</text>
</comment>
<accession>A0ABT6ND13</accession>
<evidence type="ECO:0000256" key="1">
    <source>
        <dbReference type="ARBA" id="ARBA00001210"/>
    </source>
</evidence>
<keyword evidence="3 6" id="KW-0808">Transferase</keyword>
<evidence type="ECO:0000313" key="6">
    <source>
        <dbReference type="EMBL" id="MDH8678265.1"/>
    </source>
</evidence>
<keyword evidence="7" id="KW-1185">Reference proteome</keyword>
<protein>
    <recommendedName>
        <fullName evidence="2">triphosphoribosyl-dephospho-CoA synthase</fullName>
        <ecNumber evidence="2">2.4.2.52</ecNumber>
    </recommendedName>
</protein>
<evidence type="ECO:0000256" key="3">
    <source>
        <dbReference type="ARBA" id="ARBA00022679"/>
    </source>
</evidence>
<dbReference type="EC" id="2.4.2.52" evidence="2"/>
<evidence type="ECO:0000256" key="5">
    <source>
        <dbReference type="ARBA" id="ARBA00022840"/>
    </source>
</evidence>
<dbReference type="PANTHER" id="PTHR30201">
    <property type="entry name" value="TRIPHOSPHORIBOSYL-DEPHOSPHO-COA SYNTHASE"/>
    <property type="match status" value="1"/>
</dbReference>
<comment type="catalytic activity">
    <reaction evidence="1">
        <text>3'-dephospho-CoA + ATP = 2'-(5''-triphospho-alpha-D-ribosyl)-3'-dephospho-CoA + adenine</text>
        <dbReference type="Rhea" id="RHEA:15117"/>
        <dbReference type="ChEBI" id="CHEBI:16708"/>
        <dbReference type="ChEBI" id="CHEBI:30616"/>
        <dbReference type="ChEBI" id="CHEBI:57328"/>
        <dbReference type="ChEBI" id="CHEBI:61378"/>
        <dbReference type="EC" id="2.4.2.52"/>
    </reaction>
</comment>
<dbReference type="Pfam" id="PF01874">
    <property type="entry name" value="CitG"/>
    <property type="match status" value="1"/>
</dbReference>
<dbReference type="EMBL" id="JARYZI010000005">
    <property type="protein sequence ID" value="MDH8678265.1"/>
    <property type="molecule type" value="Genomic_DNA"/>
</dbReference>
<dbReference type="PANTHER" id="PTHR30201:SF2">
    <property type="entry name" value="2-(5''-TRIPHOSPHORIBOSYL)-3'-DEPHOSPHOCOENZYME-A SYNTHASE"/>
    <property type="match status" value="1"/>
</dbReference>